<evidence type="ECO:0000313" key="2">
    <source>
        <dbReference type="EMBL" id="KAK1765424.1"/>
    </source>
</evidence>
<dbReference type="PROSITE" id="PS50096">
    <property type="entry name" value="IQ"/>
    <property type="match status" value="1"/>
</dbReference>
<dbReference type="AlphaFoldDB" id="A0AAJ0BYG5"/>
<protein>
    <submittedName>
        <fullName evidence="2">Uncharacterized protein</fullName>
    </submittedName>
</protein>
<keyword evidence="3" id="KW-1185">Reference proteome</keyword>
<keyword evidence="1" id="KW-0812">Transmembrane</keyword>
<comment type="caution">
    <text evidence="2">The sequence shown here is derived from an EMBL/GenBank/DDBJ whole genome shotgun (WGS) entry which is preliminary data.</text>
</comment>
<accession>A0AAJ0BYG5</accession>
<dbReference type="Proteomes" id="UP001244011">
    <property type="component" value="Unassembled WGS sequence"/>
</dbReference>
<keyword evidence="1" id="KW-1133">Transmembrane helix</keyword>
<feature type="transmembrane region" description="Helical" evidence="1">
    <location>
        <begin position="301"/>
        <end position="320"/>
    </location>
</feature>
<proteinExistence type="predicted"/>
<reference evidence="2" key="1">
    <citation type="submission" date="2023-06" db="EMBL/GenBank/DDBJ databases">
        <title>Genome-scale phylogeny and comparative genomics of the fungal order Sordariales.</title>
        <authorList>
            <consortium name="Lawrence Berkeley National Laboratory"/>
            <person name="Hensen N."/>
            <person name="Bonometti L."/>
            <person name="Westerberg I."/>
            <person name="Brannstrom I.O."/>
            <person name="Guillou S."/>
            <person name="Cros-Aarteil S."/>
            <person name="Calhoun S."/>
            <person name="Haridas S."/>
            <person name="Kuo A."/>
            <person name="Mondo S."/>
            <person name="Pangilinan J."/>
            <person name="Riley R."/>
            <person name="Labutti K."/>
            <person name="Andreopoulos B."/>
            <person name="Lipzen A."/>
            <person name="Chen C."/>
            <person name="Yanf M."/>
            <person name="Daum C."/>
            <person name="Ng V."/>
            <person name="Clum A."/>
            <person name="Steindorff A."/>
            <person name="Ohm R."/>
            <person name="Martin F."/>
            <person name="Silar P."/>
            <person name="Natvig D."/>
            <person name="Lalanne C."/>
            <person name="Gautier V."/>
            <person name="Ament-Velasquez S.L."/>
            <person name="Kruys A."/>
            <person name="Hutchinson M.I."/>
            <person name="Powell A.J."/>
            <person name="Barry K."/>
            <person name="Miller A.N."/>
            <person name="Grigoriev I.V."/>
            <person name="Debuchy R."/>
            <person name="Gladieux P."/>
            <person name="Thoren M.H."/>
            <person name="Johannesson H."/>
        </authorList>
    </citation>
    <scope>NUCLEOTIDE SEQUENCE</scope>
    <source>
        <strain evidence="2">8032-3</strain>
    </source>
</reference>
<evidence type="ECO:0000256" key="1">
    <source>
        <dbReference type="SAM" id="Phobius"/>
    </source>
</evidence>
<evidence type="ECO:0000313" key="3">
    <source>
        <dbReference type="Proteomes" id="UP001244011"/>
    </source>
</evidence>
<keyword evidence="1" id="KW-0472">Membrane</keyword>
<dbReference type="RefSeq" id="XP_060281637.1">
    <property type="nucleotide sequence ID" value="XM_060428435.1"/>
</dbReference>
<organism evidence="2 3">
    <name type="scientific">Phialemonium atrogriseum</name>
    <dbReference type="NCBI Taxonomy" id="1093897"/>
    <lineage>
        <taxon>Eukaryota</taxon>
        <taxon>Fungi</taxon>
        <taxon>Dikarya</taxon>
        <taxon>Ascomycota</taxon>
        <taxon>Pezizomycotina</taxon>
        <taxon>Sordariomycetes</taxon>
        <taxon>Sordariomycetidae</taxon>
        <taxon>Cephalothecales</taxon>
        <taxon>Cephalothecaceae</taxon>
        <taxon>Phialemonium</taxon>
    </lineage>
</organism>
<gene>
    <name evidence="2" type="ORF">QBC33DRAFT_544269</name>
</gene>
<sequence>MLAIAISAGLCTKTKEAIASSFWDTPASEITPSLDYYFKYYVKQCELIALHEGGSHTSLVEQKDITEIVALLRAHHTRDDIRKKIARLTSVSTSNGTQDYSIDLAARLLLMIEVGNLPWAYSGFRQLEWDKGSLRDFITQYFEETPVLGHDNIKLEKIFNARRLGTIAGMEIIWTSNLADHLRLMKDDKAVAVFHHASFLKRQQQDNSLLPQKLVDETLATIALLFPKWDVDTRSWYKQEASLRGLDPYLIEIGHLGADKRRFEGFHYWHDRLVVLKQVFDESRPRTLQQWWNDRRNGVQWYTFWVAFLVLLLTIFFGLVQSIEGALQVYKAFHP</sequence>
<dbReference type="GeneID" id="85311622"/>
<name>A0AAJ0BYG5_9PEZI</name>
<dbReference type="EMBL" id="MU839015">
    <property type="protein sequence ID" value="KAK1765424.1"/>
    <property type="molecule type" value="Genomic_DNA"/>
</dbReference>